<dbReference type="AlphaFoldDB" id="A0AAW1JJ46"/>
<name>A0AAW1JJ46_POPJA</name>
<sequence length="130" mass="15458">MFNGIRASLEGEALVWYSIVQNSCHNFSDFEHLFLQRYWSERQQSKIRTNLLVGKFDSSKGTSREFYFTSKYSVARYLTPPIPEEELVKYLSRHFDFTIARAVTSQQIRNYQEMTDLLREFDELYSTKGQ</sequence>
<keyword evidence="2" id="KW-1185">Reference proteome</keyword>
<protein>
    <recommendedName>
        <fullName evidence="3">Retrotransposon gag domain-containing protein</fullName>
    </recommendedName>
</protein>
<gene>
    <name evidence="1" type="ORF">QE152_g29080</name>
</gene>
<dbReference type="EMBL" id="JASPKY010000363">
    <property type="protein sequence ID" value="KAK9703833.1"/>
    <property type="molecule type" value="Genomic_DNA"/>
</dbReference>
<comment type="caution">
    <text evidence="1">The sequence shown here is derived from an EMBL/GenBank/DDBJ whole genome shotgun (WGS) entry which is preliminary data.</text>
</comment>
<organism evidence="1 2">
    <name type="scientific">Popillia japonica</name>
    <name type="common">Japanese beetle</name>
    <dbReference type="NCBI Taxonomy" id="7064"/>
    <lineage>
        <taxon>Eukaryota</taxon>
        <taxon>Metazoa</taxon>
        <taxon>Ecdysozoa</taxon>
        <taxon>Arthropoda</taxon>
        <taxon>Hexapoda</taxon>
        <taxon>Insecta</taxon>
        <taxon>Pterygota</taxon>
        <taxon>Neoptera</taxon>
        <taxon>Endopterygota</taxon>
        <taxon>Coleoptera</taxon>
        <taxon>Polyphaga</taxon>
        <taxon>Scarabaeiformia</taxon>
        <taxon>Scarabaeidae</taxon>
        <taxon>Rutelinae</taxon>
        <taxon>Popillia</taxon>
    </lineage>
</organism>
<evidence type="ECO:0000313" key="2">
    <source>
        <dbReference type="Proteomes" id="UP001458880"/>
    </source>
</evidence>
<dbReference type="Proteomes" id="UP001458880">
    <property type="component" value="Unassembled WGS sequence"/>
</dbReference>
<proteinExistence type="predicted"/>
<reference evidence="1 2" key="1">
    <citation type="journal article" date="2024" name="BMC Genomics">
        <title>De novo assembly and annotation of Popillia japonica's genome with initial clues to its potential as an invasive pest.</title>
        <authorList>
            <person name="Cucini C."/>
            <person name="Boschi S."/>
            <person name="Funari R."/>
            <person name="Cardaioli E."/>
            <person name="Iannotti N."/>
            <person name="Marturano G."/>
            <person name="Paoli F."/>
            <person name="Bruttini M."/>
            <person name="Carapelli A."/>
            <person name="Frati F."/>
            <person name="Nardi F."/>
        </authorList>
    </citation>
    <scope>NUCLEOTIDE SEQUENCE [LARGE SCALE GENOMIC DNA]</scope>
    <source>
        <strain evidence="1">DMR45628</strain>
    </source>
</reference>
<evidence type="ECO:0000313" key="1">
    <source>
        <dbReference type="EMBL" id="KAK9703833.1"/>
    </source>
</evidence>
<accession>A0AAW1JJ46</accession>
<evidence type="ECO:0008006" key="3">
    <source>
        <dbReference type="Google" id="ProtNLM"/>
    </source>
</evidence>